<accession>A0A540W5X5</accession>
<dbReference type="Gene3D" id="3.30.870.10">
    <property type="entry name" value="Endonuclease Chain A"/>
    <property type="match status" value="1"/>
</dbReference>
<comment type="caution">
    <text evidence="2">The sequence shown here is derived from an EMBL/GenBank/DDBJ whole genome shotgun (WGS) entry which is preliminary data.</text>
</comment>
<evidence type="ECO:0000313" key="3">
    <source>
        <dbReference type="Proteomes" id="UP000319103"/>
    </source>
</evidence>
<name>A0A540W5X5_9ACTN</name>
<dbReference type="PANTHER" id="PTHR34293">
    <property type="entry name" value="HTH-TYPE TRANSCRIPTIONAL REGULATOR TRMBL2"/>
    <property type="match status" value="1"/>
</dbReference>
<evidence type="ECO:0000313" key="2">
    <source>
        <dbReference type="EMBL" id="TQF04416.1"/>
    </source>
</evidence>
<dbReference type="EMBL" id="VIGB01000003">
    <property type="protein sequence ID" value="TQF04416.1"/>
    <property type="molecule type" value="Genomic_DNA"/>
</dbReference>
<dbReference type="Proteomes" id="UP000319103">
    <property type="component" value="Unassembled WGS sequence"/>
</dbReference>
<keyword evidence="3" id="KW-1185">Reference proteome</keyword>
<gene>
    <name evidence="2" type="ORF">E6W39_22065</name>
</gene>
<organism evidence="2 3">
    <name type="scientific">Kitasatospora acidiphila</name>
    <dbReference type="NCBI Taxonomy" id="2567942"/>
    <lineage>
        <taxon>Bacteria</taxon>
        <taxon>Bacillati</taxon>
        <taxon>Actinomycetota</taxon>
        <taxon>Actinomycetes</taxon>
        <taxon>Kitasatosporales</taxon>
        <taxon>Streptomycetaceae</taxon>
        <taxon>Kitasatospora</taxon>
    </lineage>
</organism>
<sequence>MGSTGGAEGEKEHVEFVSEAAKALYLQVIAAGGTIEVEESDPTGPYAELVELGLLVFSQGKPATVTATDPDRLAQRLSSTWQKQAYLLLSQAVLVPTSMQDLGHAYQSLNKEFHPGGPVEYVKGVVEINQRVNALAEGAQFEVLTAQPGGGGRQYLVQAALEADIAVLRRGVARRIVYHPSTRYSAPTRHYVERITDAGAEVRTLEEPFSRLFIIDRRVAVIPVQGDTQAAALISDEAIVAYMLDSFERLWERSSPFLGATEVPPAVISKMRTNILRMMIQGVGHRVIARNLGISERTLARHIADFREEYNSETLFQLGWRMALHAPKSLYAEDGEADAADQDCPQSQQSASQL</sequence>
<dbReference type="SUPFAM" id="SSF56024">
    <property type="entry name" value="Phospholipase D/nuclease"/>
    <property type="match status" value="1"/>
</dbReference>
<proteinExistence type="predicted"/>
<dbReference type="OrthoDB" id="4035590at2"/>
<protein>
    <submittedName>
        <fullName evidence="2">Uncharacterized protein</fullName>
    </submittedName>
</protein>
<dbReference type="InterPro" id="IPR051797">
    <property type="entry name" value="TrmB-like"/>
</dbReference>
<dbReference type="SUPFAM" id="SSF46894">
    <property type="entry name" value="C-terminal effector domain of the bipartite response regulators"/>
    <property type="match status" value="1"/>
</dbReference>
<dbReference type="GO" id="GO:0003677">
    <property type="term" value="F:DNA binding"/>
    <property type="evidence" value="ECO:0007669"/>
    <property type="project" value="InterPro"/>
</dbReference>
<dbReference type="InterPro" id="IPR036388">
    <property type="entry name" value="WH-like_DNA-bd_sf"/>
</dbReference>
<reference evidence="2 3" key="1">
    <citation type="submission" date="2019-06" db="EMBL/GenBank/DDBJ databases">
        <title>Description of Kitasatospora acidophila sp. nov. isolated from pine grove soil, and reclassification of Streptomyces novaecaesareae to Kitasatospora novaeceasareae comb. nov.</title>
        <authorList>
            <person name="Kim M.J."/>
        </authorList>
    </citation>
    <scope>NUCLEOTIDE SEQUENCE [LARGE SCALE GENOMIC DNA]</scope>
    <source>
        <strain evidence="2 3">MMS16-CNU292</strain>
    </source>
</reference>
<dbReference type="PANTHER" id="PTHR34293:SF1">
    <property type="entry name" value="HTH-TYPE TRANSCRIPTIONAL REGULATOR TRMBL2"/>
    <property type="match status" value="1"/>
</dbReference>
<feature type="compositionally biased region" description="Polar residues" evidence="1">
    <location>
        <begin position="344"/>
        <end position="354"/>
    </location>
</feature>
<dbReference type="AlphaFoldDB" id="A0A540W5X5"/>
<dbReference type="InterPro" id="IPR016032">
    <property type="entry name" value="Sig_transdc_resp-reg_C-effctor"/>
</dbReference>
<dbReference type="Gene3D" id="1.10.10.10">
    <property type="entry name" value="Winged helix-like DNA-binding domain superfamily/Winged helix DNA-binding domain"/>
    <property type="match status" value="1"/>
</dbReference>
<dbReference type="GO" id="GO:0006355">
    <property type="term" value="P:regulation of DNA-templated transcription"/>
    <property type="evidence" value="ECO:0007669"/>
    <property type="project" value="InterPro"/>
</dbReference>
<dbReference type="RefSeq" id="WP_141634990.1">
    <property type="nucleotide sequence ID" value="NZ_VIGB01000003.1"/>
</dbReference>
<feature type="region of interest" description="Disordered" evidence="1">
    <location>
        <begin position="335"/>
        <end position="354"/>
    </location>
</feature>
<evidence type="ECO:0000256" key="1">
    <source>
        <dbReference type="SAM" id="MobiDB-lite"/>
    </source>
</evidence>